<dbReference type="KEGG" id="abas:ACPOL_4593"/>
<dbReference type="SUPFAM" id="SSF51735">
    <property type="entry name" value="NAD(P)-binding Rossmann-fold domains"/>
    <property type="match status" value="1"/>
</dbReference>
<dbReference type="Proteomes" id="UP000253606">
    <property type="component" value="Chromosome"/>
</dbReference>
<organism evidence="2 3">
    <name type="scientific">Acidisarcina polymorpha</name>
    <dbReference type="NCBI Taxonomy" id="2211140"/>
    <lineage>
        <taxon>Bacteria</taxon>
        <taxon>Pseudomonadati</taxon>
        <taxon>Acidobacteriota</taxon>
        <taxon>Terriglobia</taxon>
        <taxon>Terriglobales</taxon>
        <taxon>Acidobacteriaceae</taxon>
        <taxon>Acidisarcina</taxon>
    </lineage>
</organism>
<reference evidence="2 3" key="1">
    <citation type="journal article" date="2018" name="Front. Microbiol.">
        <title>Hydrolytic Capabilities as a Key to Environmental Success: Chitinolytic and Cellulolytic Acidobacteria From Acidic Sub-arctic Soils and Boreal Peatlands.</title>
        <authorList>
            <person name="Belova S.E."/>
            <person name="Ravin N.V."/>
            <person name="Pankratov T.A."/>
            <person name="Rakitin A.L."/>
            <person name="Ivanova A.A."/>
            <person name="Beletsky A.V."/>
            <person name="Mardanov A.V."/>
            <person name="Sinninghe Damste J.S."/>
            <person name="Dedysh S.N."/>
        </authorList>
    </citation>
    <scope>NUCLEOTIDE SEQUENCE [LARGE SCALE GENOMIC DNA]</scope>
    <source>
        <strain evidence="2 3">SBC82</strain>
    </source>
</reference>
<dbReference type="InterPro" id="IPR008030">
    <property type="entry name" value="NmrA-like"/>
</dbReference>
<dbReference type="PANTHER" id="PTHR43162">
    <property type="match status" value="1"/>
</dbReference>
<name>A0A2Z5G5E1_9BACT</name>
<evidence type="ECO:0000313" key="3">
    <source>
        <dbReference type="Proteomes" id="UP000253606"/>
    </source>
</evidence>
<dbReference type="OrthoDB" id="9780595at2"/>
<gene>
    <name evidence="2" type="ORF">ACPOL_4593</name>
</gene>
<protein>
    <submittedName>
        <fullName evidence="2">Putative nucleoside-diphosphate-sugar epimerase</fullName>
    </submittedName>
</protein>
<sequence>MTKPKILVTGATGKTGYALVEQLRAHDWPVRAVASRIDGRSEALQKLGAEVVVADMYDPEQMYQAVCGTQRAYYLPLMRPYMIQAANAFAVAARDAGLEHVVQMSQWTSSSNHPTPMTRQTWLIDRVFRLIPRVAHTIFNPGMFADNFLRTIDFAALLGVYPVLMGTSKSAPISNDDMARCAATLLMQGPEKHAGRSYHPTGSQLLDGREMAGIVAGVVGHKVVAVDLPLVMFRKVARMQRIDPYQIALLVRYVEDNKQGTFSFEGGVTDVMRELTGKPAETFAITAARYASEPFAKQTIGNRLRALWNFAITPFYPAYDLDGYLRKLHVPVPAQTLHCMQDPQWRDAHAAQMQTSIDRSRNVVEVPNETLPHFTRA</sequence>
<dbReference type="Gene3D" id="3.90.25.10">
    <property type="entry name" value="UDP-galactose 4-epimerase, domain 1"/>
    <property type="match status" value="1"/>
</dbReference>
<dbReference type="Pfam" id="PF05368">
    <property type="entry name" value="NmrA"/>
    <property type="match status" value="1"/>
</dbReference>
<evidence type="ECO:0000259" key="1">
    <source>
        <dbReference type="Pfam" id="PF05368"/>
    </source>
</evidence>
<dbReference type="EMBL" id="CP030840">
    <property type="protein sequence ID" value="AXC13865.1"/>
    <property type="molecule type" value="Genomic_DNA"/>
</dbReference>
<proteinExistence type="predicted"/>
<accession>A0A2Z5G5E1</accession>
<dbReference type="RefSeq" id="WP_114208764.1">
    <property type="nucleotide sequence ID" value="NZ_CP030840.1"/>
</dbReference>
<dbReference type="AlphaFoldDB" id="A0A2Z5G5E1"/>
<dbReference type="PANTHER" id="PTHR43162:SF1">
    <property type="entry name" value="PRESTALK A DIFFERENTIATION PROTEIN A"/>
    <property type="match status" value="1"/>
</dbReference>
<keyword evidence="3" id="KW-1185">Reference proteome</keyword>
<feature type="domain" description="NmrA-like" evidence="1">
    <location>
        <begin position="3"/>
        <end position="276"/>
    </location>
</feature>
<dbReference type="InterPro" id="IPR051604">
    <property type="entry name" value="Ergot_Alk_Oxidoreductase"/>
</dbReference>
<dbReference type="InterPro" id="IPR036291">
    <property type="entry name" value="NAD(P)-bd_dom_sf"/>
</dbReference>
<dbReference type="Gene3D" id="3.40.50.720">
    <property type="entry name" value="NAD(P)-binding Rossmann-like Domain"/>
    <property type="match status" value="1"/>
</dbReference>
<evidence type="ECO:0000313" key="2">
    <source>
        <dbReference type="EMBL" id="AXC13865.1"/>
    </source>
</evidence>